<evidence type="ECO:0000313" key="6">
    <source>
        <dbReference type="Proteomes" id="UP001157418"/>
    </source>
</evidence>
<feature type="transmembrane region" description="Helical" evidence="4">
    <location>
        <begin position="87"/>
        <end position="108"/>
    </location>
</feature>
<protein>
    <recommendedName>
        <fullName evidence="7">WAT1-related protein</fullName>
    </recommendedName>
</protein>
<evidence type="ECO:0000256" key="3">
    <source>
        <dbReference type="ARBA" id="ARBA00023136"/>
    </source>
</evidence>
<reference evidence="5 6" key="1">
    <citation type="submission" date="2022-01" db="EMBL/GenBank/DDBJ databases">
        <authorList>
            <person name="Xiong W."/>
            <person name="Schranz E."/>
        </authorList>
    </citation>
    <scope>NUCLEOTIDE SEQUENCE [LARGE SCALE GENOMIC DNA]</scope>
</reference>
<feature type="transmembrane region" description="Helical" evidence="4">
    <location>
        <begin position="12"/>
        <end position="30"/>
    </location>
</feature>
<dbReference type="GO" id="GO:0016020">
    <property type="term" value="C:membrane"/>
    <property type="evidence" value="ECO:0007669"/>
    <property type="project" value="InterPro"/>
</dbReference>
<dbReference type="PANTHER" id="PTHR31218">
    <property type="entry name" value="WAT1-RELATED PROTEIN"/>
    <property type="match status" value="1"/>
</dbReference>
<organism evidence="5 6">
    <name type="scientific">Lactuca virosa</name>
    <dbReference type="NCBI Taxonomy" id="75947"/>
    <lineage>
        <taxon>Eukaryota</taxon>
        <taxon>Viridiplantae</taxon>
        <taxon>Streptophyta</taxon>
        <taxon>Embryophyta</taxon>
        <taxon>Tracheophyta</taxon>
        <taxon>Spermatophyta</taxon>
        <taxon>Magnoliopsida</taxon>
        <taxon>eudicotyledons</taxon>
        <taxon>Gunneridae</taxon>
        <taxon>Pentapetalae</taxon>
        <taxon>asterids</taxon>
        <taxon>campanulids</taxon>
        <taxon>Asterales</taxon>
        <taxon>Asteraceae</taxon>
        <taxon>Cichorioideae</taxon>
        <taxon>Cichorieae</taxon>
        <taxon>Lactucinae</taxon>
        <taxon>Lactuca</taxon>
    </lineage>
</organism>
<gene>
    <name evidence="5" type="ORF">LVIROSA_LOCUS10683</name>
</gene>
<keyword evidence="6" id="KW-1185">Reference proteome</keyword>
<name>A0AAU9MN90_9ASTR</name>
<feature type="transmembrane region" description="Helical" evidence="4">
    <location>
        <begin position="55"/>
        <end position="75"/>
    </location>
</feature>
<dbReference type="Proteomes" id="UP001157418">
    <property type="component" value="Unassembled WGS sequence"/>
</dbReference>
<accession>A0AAU9MN90</accession>
<comment type="caution">
    <text evidence="5">The sequence shown here is derived from an EMBL/GenBank/DDBJ whole genome shotgun (WGS) entry which is preliminary data.</text>
</comment>
<keyword evidence="1 4" id="KW-0812">Transmembrane</keyword>
<dbReference type="EMBL" id="CAKMRJ010001112">
    <property type="protein sequence ID" value="CAH1423405.1"/>
    <property type="molecule type" value="Genomic_DNA"/>
</dbReference>
<sequence>MEEFDLRLSTHAKFIDTVMSIAGAIIVTFYKGPSILSSSSKPEISQHFLVLASDWVLSGIFLGITSVLSSVCFIGQATIPKKYPAEVIVMFSYCIVYNILSALTSFIVGNDLSAYSLWPNKRLLFVLYSINF</sequence>
<dbReference type="InterPro" id="IPR030184">
    <property type="entry name" value="WAT1-related"/>
</dbReference>
<keyword evidence="3 4" id="KW-0472">Membrane</keyword>
<evidence type="ECO:0000256" key="2">
    <source>
        <dbReference type="ARBA" id="ARBA00022989"/>
    </source>
</evidence>
<evidence type="ECO:0000313" key="5">
    <source>
        <dbReference type="EMBL" id="CAH1423405.1"/>
    </source>
</evidence>
<dbReference type="AlphaFoldDB" id="A0AAU9MN90"/>
<keyword evidence="2 4" id="KW-1133">Transmembrane helix</keyword>
<evidence type="ECO:0000256" key="1">
    <source>
        <dbReference type="ARBA" id="ARBA00022692"/>
    </source>
</evidence>
<evidence type="ECO:0000256" key="4">
    <source>
        <dbReference type="SAM" id="Phobius"/>
    </source>
</evidence>
<proteinExistence type="predicted"/>
<dbReference type="GO" id="GO:0022857">
    <property type="term" value="F:transmembrane transporter activity"/>
    <property type="evidence" value="ECO:0007669"/>
    <property type="project" value="InterPro"/>
</dbReference>
<evidence type="ECO:0008006" key="7">
    <source>
        <dbReference type="Google" id="ProtNLM"/>
    </source>
</evidence>